<evidence type="ECO:0000313" key="3">
    <source>
        <dbReference type="Proteomes" id="UP000069935"/>
    </source>
</evidence>
<dbReference type="Gene3D" id="3.60.10.10">
    <property type="entry name" value="Endonuclease/exonuclease/phosphatase"/>
    <property type="match status" value="1"/>
</dbReference>
<protein>
    <submittedName>
        <fullName evidence="2">Endonuclease</fullName>
    </submittedName>
</protein>
<gene>
    <name evidence="2" type="ORF">AL072_23675</name>
</gene>
<dbReference type="SUPFAM" id="SSF56219">
    <property type="entry name" value="DNase I-like"/>
    <property type="match status" value="1"/>
</dbReference>
<dbReference type="RefSeq" id="WP_045583662.1">
    <property type="nucleotide sequence ID" value="NZ_CP012404.1"/>
</dbReference>
<keyword evidence="2" id="KW-0255">Endonuclease</keyword>
<dbReference type="AlphaFoldDB" id="A0AAC8ZW20"/>
<dbReference type="GO" id="GO:0004519">
    <property type="term" value="F:endonuclease activity"/>
    <property type="evidence" value="ECO:0007669"/>
    <property type="project" value="UniProtKB-KW"/>
</dbReference>
<dbReference type="InterPro" id="IPR005135">
    <property type="entry name" value="Endo/exonuclease/phosphatase"/>
</dbReference>
<feature type="domain" description="Endonuclease/exonuclease/phosphatase" evidence="1">
    <location>
        <begin position="9"/>
        <end position="290"/>
    </location>
</feature>
<dbReference type="KEGG" id="ati:AL072_23675"/>
<proteinExistence type="predicted"/>
<dbReference type="PANTHER" id="PTHR42834">
    <property type="entry name" value="ENDONUCLEASE/EXONUCLEASE/PHOSPHATASE FAMILY PROTEIN (AFU_ORTHOLOGUE AFUA_3G09210)"/>
    <property type="match status" value="1"/>
</dbReference>
<evidence type="ECO:0000259" key="1">
    <source>
        <dbReference type="Pfam" id="PF03372"/>
    </source>
</evidence>
<dbReference type="InterPro" id="IPR036691">
    <property type="entry name" value="Endo/exonu/phosph_ase_sf"/>
</dbReference>
<keyword evidence="2" id="KW-0378">Hydrolase</keyword>
<accession>A0AAC8ZW20</accession>
<dbReference type="PANTHER" id="PTHR42834:SF1">
    <property type="entry name" value="ENDONUCLEASE_EXONUCLEASE_PHOSPHATASE FAMILY PROTEIN (AFU_ORTHOLOGUE AFUA_3G09210)"/>
    <property type="match status" value="1"/>
</dbReference>
<evidence type="ECO:0000313" key="2">
    <source>
        <dbReference type="EMBL" id="ALG74021.1"/>
    </source>
</evidence>
<dbReference type="EMBL" id="CP012404">
    <property type="protein sequence ID" value="ALG74021.1"/>
    <property type="molecule type" value="Genomic_DNA"/>
</dbReference>
<name>A0AAC8ZW20_9PROT</name>
<reference evidence="3" key="1">
    <citation type="submission" date="2015-08" db="EMBL/GenBank/DDBJ databases">
        <title>Complete Genome Sequence of Azospirillum thiophilum BV-S.</title>
        <authorList>
            <person name="Fomenkov A."/>
            <person name="Vincze T."/>
            <person name="Grabovich M."/>
            <person name="Dubinina G."/>
            <person name="Orlova M."/>
            <person name="Belousova E."/>
            <person name="Roberts R.J."/>
        </authorList>
    </citation>
    <scope>NUCLEOTIDE SEQUENCE [LARGE SCALE GENOMIC DNA]</scope>
    <source>
        <strain evidence="3">BV-S</strain>
    </source>
</reference>
<dbReference type="Pfam" id="PF03372">
    <property type="entry name" value="Exo_endo_phos"/>
    <property type="match status" value="1"/>
</dbReference>
<sequence length="326" mass="35535">MAETLVRIATFNLENLDDDTDEPPFEARIATLRPQLERLEADILCLQEVDAQHPVKSEPRVLRALSRLLEGTRYAGYHVTAGDAGSPADRHNPVIVSRWPIAAARLLRHQLVPPPRVMLATADPASEEATEVGWDRPVLHAEVALPGGRTLHVFDLHLRAPIAAPVPGQKADASTWKTAAGWAEGYYLASIKRAGQALETRIAVDRLFDAEPDALIVVAGDCNAELEQTAVRIIRAAPDFTGNPALAGRVLEPLEEAIPQERRYTVLHAGTPVLLDHLLASPRLTERLRDVAIHNEDLTDEVDHPDGPSPVSYHAPVVASFVLPEG</sequence>
<keyword evidence="3" id="KW-1185">Reference proteome</keyword>
<keyword evidence="2" id="KW-0540">Nuclease</keyword>
<dbReference type="Proteomes" id="UP000069935">
    <property type="component" value="Chromosome 4"/>
</dbReference>
<reference evidence="2 3" key="2">
    <citation type="journal article" date="2016" name="Genome Announc.">
        <title>Complete Genome Sequence of a Strain of Azospirillum thiophilum Isolated from a Sulfide Spring.</title>
        <authorList>
            <person name="Fomenkov A."/>
            <person name="Vincze T."/>
            <person name="Grabovich M."/>
            <person name="Anton B.P."/>
            <person name="Dubinina G."/>
            <person name="Orlova M."/>
            <person name="Belousova E."/>
            <person name="Roberts R.J."/>
        </authorList>
    </citation>
    <scope>NUCLEOTIDE SEQUENCE [LARGE SCALE GENOMIC DNA]</scope>
    <source>
        <strain evidence="2 3">BV-S</strain>
    </source>
</reference>
<organism evidence="2 3">
    <name type="scientific">Azospirillum thiophilum</name>
    <dbReference type="NCBI Taxonomy" id="528244"/>
    <lineage>
        <taxon>Bacteria</taxon>
        <taxon>Pseudomonadati</taxon>
        <taxon>Pseudomonadota</taxon>
        <taxon>Alphaproteobacteria</taxon>
        <taxon>Rhodospirillales</taxon>
        <taxon>Azospirillaceae</taxon>
        <taxon>Azospirillum</taxon>
    </lineage>
</organism>